<evidence type="ECO:0000259" key="7">
    <source>
        <dbReference type="Pfam" id="PF17917"/>
    </source>
</evidence>
<sequence>MAGILEQEDNKGKRHPIAYASRKLKGCEKNYTTTELDLSAVLFATNHFREYLLGRKITVFSDHSSLLYYQTMKNPSSRVTKFIFKLLEYDLEIKHRPGSWNKAADCLSHYPVNITKIADMLNDDDDKETIQPETQSITVDRRIL</sequence>
<proteinExistence type="predicted"/>
<dbReference type="GO" id="GO:0003964">
    <property type="term" value="F:RNA-directed DNA polymerase activity"/>
    <property type="evidence" value="ECO:0007669"/>
    <property type="project" value="UniProtKB-KW"/>
</dbReference>
<evidence type="ECO:0000313" key="9">
    <source>
        <dbReference type="Proteomes" id="UP001160148"/>
    </source>
</evidence>
<dbReference type="Gene3D" id="3.10.20.370">
    <property type="match status" value="1"/>
</dbReference>
<evidence type="ECO:0000256" key="5">
    <source>
        <dbReference type="ARBA" id="ARBA00022801"/>
    </source>
</evidence>
<dbReference type="InterPro" id="IPR041373">
    <property type="entry name" value="RT_RNaseH"/>
</dbReference>
<dbReference type="GO" id="GO:0004519">
    <property type="term" value="F:endonuclease activity"/>
    <property type="evidence" value="ECO:0007669"/>
    <property type="project" value="UniProtKB-KW"/>
</dbReference>
<evidence type="ECO:0000256" key="6">
    <source>
        <dbReference type="ARBA" id="ARBA00022918"/>
    </source>
</evidence>
<dbReference type="Pfam" id="PF17917">
    <property type="entry name" value="RT_RNaseH"/>
    <property type="match status" value="1"/>
</dbReference>
<dbReference type="CDD" id="cd09274">
    <property type="entry name" value="RNase_HI_RT_Ty3"/>
    <property type="match status" value="1"/>
</dbReference>
<accession>A0AAV0XA01</accession>
<keyword evidence="1" id="KW-0808">Transferase</keyword>
<keyword evidence="5" id="KW-0378">Hydrolase</keyword>
<keyword evidence="6" id="KW-0695">RNA-directed DNA polymerase</keyword>
<evidence type="ECO:0000256" key="4">
    <source>
        <dbReference type="ARBA" id="ARBA00022759"/>
    </source>
</evidence>
<name>A0AAV0XA01_9HEMI</name>
<dbReference type="InterPro" id="IPR043502">
    <property type="entry name" value="DNA/RNA_pol_sf"/>
</dbReference>
<keyword evidence="2" id="KW-0548">Nucleotidyltransferase</keyword>
<feature type="domain" description="Reverse transcriptase RNase H-like" evidence="7">
    <location>
        <begin position="2"/>
        <end position="89"/>
    </location>
</feature>
<protein>
    <recommendedName>
        <fullName evidence="7">Reverse transcriptase RNase H-like domain-containing protein</fullName>
    </recommendedName>
</protein>
<dbReference type="EMBL" id="CARXXK010000004">
    <property type="protein sequence ID" value="CAI6364708.1"/>
    <property type="molecule type" value="Genomic_DNA"/>
</dbReference>
<dbReference type="SUPFAM" id="SSF56672">
    <property type="entry name" value="DNA/RNA polymerases"/>
    <property type="match status" value="1"/>
</dbReference>
<organism evidence="8 9">
    <name type="scientific">Macrosiphum euphorbiae</name>
    <name type="common">potato aphid</name>
    <dbReference type="NCBI Taxonomy" id="13131"/>
    <lineage>
        <taxon>Eukaryota</taxon>
        <taxon>Metazoa</taxon>
        <taxon>Ecdysozoa</taxon>
        <taxon>Arthropoda</taxon>
        <taxon>Hexapoda</taxon>
        <taxon>Insecta</taxon>
        <taxon>Pterygota</taxon>
        <taxon>Neoptera</taxon>
        <taxon>Paraneoptera</taxon>
        <taxon>Hemiptera</taxon>
        <taxon>Sternorrhyncha</taxon>
        <taxon>Aphidomorpha</taxon>
        <taxon>Aphidoidea</taxon>
        <taxon>Aphididae</taxon>
        <taxon>Macrosiphini</taxon>
        <taxon>Macrosiphum</taxon>
    </lineage>
</organism>
<comment type="caution">
    <text evidence="8">The sequence shown here is derived from an EMBL/GenBank/DDBJ whole genome shotgun (WGS) entry which is preliminary data.</text>
</comment>
<keyword evidence="3" id="KW-0540">Nuclease</keyword>
<keyword evidence="9" id="KW-1185">Reference proteome</keyword>
<keyword evidence="4" id="KW-0255">Endonuclease</keyword>
<evidence type="ECO:0000256" key="1">
    <source>
        <dbReference type="ARBA" id="ARBA00022679"/>
    </source>
</evidence>
<dbReference type="AlphaFoldDB" id="A0AAV0XA01"/>
<evidence type="ECO:0000256" key="3">
    <source>
        <dbReference type="ARBA" id="ARBA00022722"/>
    </source>
</evidence>
<evidence type="ECO:0000256" key="2">
    <source>
        <dbReference type="ARBA" id="ARBA00022695"/>
    </source>
</evidence>
<reference evidence="8 9" key="1">
    <citation type="submission" date="2023-01" db="EMBL/GenBank/DDBJ databases">
        <authorList>
            <person name="Whitehead M."/>
        </authorList>
    </citation>
    <scope>NUCLEOTIDE SEQUENCE [LARGE SCALE GENOMIC DNA]</scope>
</reference>
<dbReference type="PANTHER" id="PTHR34072:SF57">
    <property type="entry name" value="RNA-DIRECTED DNA POLYMERASE"/>
    <property type="match status" value="1"/>
</dbReference>
<evidence type="ECO:0000313" key="8">
    <source>
        <dbReference type="EMBL" id="CAI6364708.1"/>
    </source>
</evidence>
<dbReference type="FunFam" id="3.10.20.370:FF:000001">
    <property type="entry name" value="Retrovirus-related Pol polyprotein from transposon 17.6-like protein"/>
    <property type="match status" value="1"/>
</dbReference>
<dbReference type="GO" id="GO:0016787">
    <property type="term" value="F:hydrolase activity"/>
    <property type="evidence" value="ECO:0007669"/>
    <property type="project" value="UniProtKB-KW"/>
</dbReference>
<dbReference type="PANTHER" id="PTHR34072">
    <property type="entry name" value="ENZYMATIC POLYPROTEIN-RELATED"/>
    <property type="match status" value="1"/>
</dbReference>
<dbReference type="Proteomes" id="UP001160148">
    <property type="component" value="Unassembled WGS sequence"/>
</dbReference>
<gene>
    <name evidence="8" type="ORF">MEUPH1_LOCUS19503</name>
</gene>